<dbReference type="OrthoDB" id="9775406at2"/>
<accession>A0A3T0ECX4</accession>
<keyword evidence="5" id="KW-1185">Reference proteome</keyword>
<evidence type="ECO:0000313" key="4">
    <source>
        <dbReference type="EMBL" id="AZU05140.1"/>
    </source>
</evidence>
<evidence type="ECO:0000256" key="1">
    <source>
        <dbReference type="ARBA" id="ARBA00009191"/>
    </source>
</evidence>
<dbReference type="PANTHER" id="PTHR10426">
    <property type="entry name" value="STRICTOSIDINE SYNTHASE-RELATED"/>
    <property type="match status" value="1"/>
</dbReference>
<dbReference type="EMBL" id="CP018911">
    <property type="protein sequence ID" value="AZU05140.1"/>
    <property type="molecule type" value="Genomic_DNA"/>
</dbReference>
<proteinExistence type="inferred from homology"/>
<dbReference type="InterPro" id="IPR018119">
    <property type="entry name" value="Strictosidine_synth_cons-reg"/>
</dbReference>
<dbReference type="AlphaFoldDB" id="A0A3T0ECX4"/>
<dbReference type="Pfam" id="PF03088">
    <property type="entry name" value="Str_synth"/>
    <property type="match status" value="1"/>
</dbReference>
<sequence>MMAWIIRLVAVLFGLFGVAILLLFGPGSLDARYFNPAPPDPALEALFADPVEPVLTEEGLQGAEDLEPGPDGRLYTGLADGRIMARAPEGGWEEVAHTGGRPLGLAFSPDGVLHVADALAGLIRLDDGEWTVIDEPGEFPALVFTDDLTILEDGTIILTDASGRYGYGEYMESFWEGEQTARILAYTPDGTRRVLADDLAFANGVAHDPESGDVFINETWARQVHVLDPVTGNLRILIDGLPGYPDNIHWDPEENLLWIAMPSRHSELMEFFHPRPLLKRLMRRFADVFGEPELPARPVMGLAVNRLGEPVRVLYGPTREGELGATTVVPWQGQIWTGGLDRPTVDAFPVPPRLDGTHAE</sequence>
<dbReference type="GO" id="GO:0012505">
    <property type="term" value="C:endomembrane system"/>
    <property type="evidence" value="ECO:0007669"/>
    <property type="project" value="TreeGrafter"/>
</dbReference>
<evidence type="ECO:0000256" key="2">
    <source>
        <dbReference type="ARBA" id="ARBA00022553"/>
    </source>
</evidence>
<evidence type="ECO:0000256" key="3">
    <source>
        <dbReference type="ARBA" id="ARBA00023180"/>
    </source>
</evidence>
<gene>
    <name evidence="4" type="ORF">X907_2629</name>
</gene>
<dbReference type="InterPro" id="IPR011042">
    <property type="entry name" value="6-blade_b-propeller_TolB-like"/>
</dbReference>
<reference evidence="4 5" key="1">
    <citation type="submission" date="2016-12" db="EMBL/GenBank/DDBJ databases">
        <title>The genome of dimorphic prosthecate Glycocaulis alkaliphilus 6b-8t, isolated from crude oil dictates its adaptability in petroleum environments.</title>
        <authorList>
            <person name="Wu X.-L."/>
            <person name="Geng S."/>
        </authorList>
    </citation>
    <scope>NUCLEOTIDE SEQUENCE [LARGE SCALE GENOMIC DNA]</scope>
    <source>
        <strain evidence="4 5">6B-8</strain>
    </source>
</reference>
<dbReference type="KEGG" id="gak:X907_2629"/>
<dbReference type="Proteomes" id="UP000286954">
    <property type="component" value="Chromosome"/>
</dbReference>
<dbReference type="Pfam" id="PF20067">
    <property type="entry name" value="SSL_N"/>
    <property type="match status" value="1"/>
</dbReference>
<organism evidence="4 5">
    <name type="scientific">Glycocaulis alkaliphilus</name>
    <dbReference type="NCBI Taxonomy" id="1434191"/>
    <lineage>
        <taxon>Bacteria</taxon>
        <taxon>Pseudomonadati</taxon>
        <taxon>Pseudomonadota</taxon>
        <taxon>Alphaproteobacteria</taxon>
        <taxon>Maricaulales</taxon>
        <taxon>Maricaulaceae</taxon>
        <taxon>Glycocaulis</taxon>
    </lineage>
</organism>
<keyword evidence="2" id="KW-0597">Phosphoprotein</keyword>
<keyword evidence="3" id="KW-0325">Glycoprotein</keyword>
<dbReference type="Gene3D" id="2.120.10.30">
    <property type="entry name" value="TolB, C-terminal domain"/>
    <property type="match status" value="1"/>
</dbReference>
<dbReference type="PANTHER" id="PTHR10426:SF88">
    <property type="entry name" value="ADIPOCYTE PLASMA MEMBRANE-ASSOCIATED PROTEIN HEMOMUCIN-RELATED"/>
    <property type="match status" value="1"/>
</dbReference>
<comment type="similarity">
    <text evidence="1">Belongs to the strictosidine synthase family.</text>
</comment>
<dbReference type="SUPFAM" id="SSF63829">
    <property type="entry name" value="Calcium-dependent phosphotriesterase"/>
    <property type="match status" value="1"/>
</dbReference>
<evidence type="ECO:0000313" key="5">
    <source>
        <dbReference type="Proteomes" id="UP000286954"/>
    </source>
</evidence>
<protein>
    <submittedName>
        <fullName evidence="4">Uncharacterized protein</fullName>
    </submittedName>
</protein>
<name>A0A3T0ECX4_9PROT</name>
<dbReference type="GO" id="GO:0016787">
    <property type="term" value="F:hydrolase activity"/>
    <property type="evidence" value="ECO:0007669"/>
    <property type="project" value="TreeGrafter"/>
</dbReference>